<dbReference type="SUPFAM" id="SSF51735">
    <property type="entry name" value="NAD(P)-binding Rossmann-fold domains"/>
    <property type="match status" value="1"/>
</dbReference>
<sequence>MTILVTGAAGFIGFHLSKRLLTLGHHVIGIDNLNDYYDPCLKVDRLELLKVYPQFEFNKMDLTDRSALNSIFRNNSIRIVIHLAAQAGVRYSLENPHAYVQSNLVGFINIIEACRHHPVDHFIYASSSSVYGATNHIPFSTKDPVDQPVSLYAATKKANELIAHTYSHLYQIPTTGLRFFTVYGPWGRPDMAYYSFTKNIFEGKIIKVFNYGDMRRDFTYIDDIVEGIIRLLNKPPKTRPCGDKENPGISLSKAPYKIYNIGNNHPENLLSFIQVLEKLIGKKAKIELLPMQPGDVKETYADITDLHKDVGFYPSTTLETGLGHFVEWYKMYHLNEKSKSLQD</sequence>
<feature type="domain" description="NAD-dependent epimerase/dehydratase" evidence="2">
    <location>
        <begin position="3"/>
        <end position="237"/>
    </location>
</feature>
<dbReference type="InterPro" id="IPR036291">
    <property type="entry name" value="NAD(P)-bd_dom_sf"/>
</dbReference>
<dbReference type="RefSeq" id="WP_163252729.1">
    <property type="nucleotide sequence ID" value="NZ_JAAIUV010000039.1"/>
</dbReference>
<dbReference type="Proteomes" id="UP000481621">
    <property type="component" value="Unassembled WGS sequence"/>
</dbReference>
<dbReference type="Gene3D" id="3.40.50.720">
    <property type="entry name" value="NAD(P)-binding Rossmann-like Domain"/>
    <property type="match status" value="1"/>
</dbReference>
<keyword evidence="1" id="KW-0520">NAD</keyword>
<keyword evidence="4" id="KW-1185">Reference proteome</keyword>
<name>A0A6B3TUX7_9BACI</name>
<dbReference type="PANTHER" id="PTHR43574">
    <property type="entry name" value="EPIMERASE-RELATED"/>
    <property type="match status" value="1"/>
</dbReference>
<evidence type="ECO:0000313" key="3">
    <source>
        <dbReference type="EMBL" id="NEX80268.1"/>
    </source>
</evidence>
<organism evidence="3 4">
    <name type="scientific">Neobacillus thermocopriae</name>
    <dbReference type="NCBI Taxonomy" id="1215031"/>
    <lineage>
        <taxon>Bacteria</taxon>
        <taxon>Bacillati</taxon>
        <taxon>Bacillota</taxon>
        <taxon>Bacilli</taxon>
        <taxon>Bacillales</taxon>
        <taxon>Bacillaceae</taxon>
        <taxon>Neobacillus</taxon>
    </lineage>
</organism>
<gene>
    <name evidence="3" type="ORF">G4Z05_15665</name>
</gene>
<dbReference type="CDD" id="cd05253">
    <property type="entry name" value="UDP_GE_SDE_e"/>
    <property type="match status" value="1"/>
</dbReference>
<accession>A0A6B3TUX7</accession>
<evidence type="ECO:0000259" key="2">
    <source>
        <dbReference type="Pfam" id="PF01370"/>
    </source>
</evidence>
<dbReference type="EMBL" id="JAAIUV010000039">
    <property type="protein sequence ID" value="NEX80268.1"/>
    <property type="molecule type" value="Genomic_DNA"/>
</dbReference>
<protein>
    <submittedName>
        <fullName evidence="3">NAD-dependent epimerase</fullName>
    </submittedName>
</protein>
<dbReference type="InterPro" id="IPR001509">
    <property type="entry name" value="Epimerase_deHydtase"/>
</dbReference>
<reference evidence="3" key="1">
    <citation type="submission" date="2020-02" db="EMBL/GenBank/DDBJ databases">
        <title>Bacillus sedimentmangrovi sp. nov., isolated from sediment of the mangrove ecosystem.</title>
        <authorList>
            <person name="Liu G."/>
        </authorList>
    </citation>
    <scope>NUCLEOTIDE SEQUENCE [LARGE SCALE GENOMIC DNA]</scope>
    <source>
        <strain evidence="3">SgZ-7</strain>
    </source>
</reference>
<dbReference type="Pfam" id="PF01370">
    <property type="entry name" value="Epimerase"/>
    <property type="match status" value="1"/>
</dbReference>
<evidence type="ECO:0000313" key="4">
    <source>
        <dbReference type="Proteomes" id="UP000481621"/>
    </source>
</evidence>
<dbReference type="AlphaFoldDB" id="A0A6B3TUX7"/>
<dbReference type="PRINTS" id="PR01713">
    <property type="entry name" value="NUCEPIMERASE"/>
</dbReference>
<proteinExistence type="predicted"/>
<evidence type="ECO:0000256" key="1">
    <source>
        <dbReference type="ARBA" id="ARBA00023027"/>
    </source>
</evidence>
<comment type="caution">
    <text evidence="3">The sequence shown here is derived from an EMBL/GenBank/DDBJ whole genome shotgun (WGS) entry which is preliminary data.</text>
</comment>